<evidence type="ECO:0000313" key="2">
    <source>
        <dbReference type="EMBL" id="TYB82389.1"/>
    </source>
</evidence>
<dbReference type="PROSITE" id="PS51071">
    <property type="entry name" value="HTH_RPIR"/>
    <property type="match status" value="1"/>
</dbReference>
<proteinExistence type="predicted"/>
<comment type="caution">
    <text evidence="2">The sequence shown here is derived from an EMBL/GenBank/DDBJ whole genome shotgun (WGS) entry which is preliminary data.</text>
</comment>
<dbReference type="SUPFAM" id="SSF100950">
    <property type="entry name" value="NagB/RpiA/CoA transferase-like"/>
    <property type="match status" value="1"/>
</dbReference>
<protein>
    <submittedName>
        <fullName evidence="2">Transcriptional regulator</fullName>
    </submittedName>
</protein>
<dbReference type="Pfam" id="PF01418">
    <property type="entry name" value="HTH_6"/>
    <property type="match status" value="1"/>
</dbReference>
<dbReference type="Proteomes" id="UP000322080">
    <property type="component" value="Unassembled WGS sequence"/>
</dbReference>
<sequence>MPHSAQETDLMLAIEQERPGLSRKMQAIAGYALENTESFVRNTSREICAELGTSEPTLIKFCQHFGFAGLSDFRIALALSYANVARGSLVEPLAHDRRNVNMRQKQIIAERAVKLVADSRSLLIDNGSTAELFAAALRDAPPKTIMTTGLNTAQIALSHGQHEVLLTGGRIRPNALALTGRVVETVLASLRFDTFVMGADCVDPDLGLSTFREDEAHITRAMLDAANRVIVLADCSKLMKPSLHQICGLDRVDYLVTDLEPDDPLIARFEAHGVRVLTAEAEKELT</sequence>
<dbReference type="RefSeq" id="WP_148377152.1">
    <property type="nucleotide sequence ID" value="NZ_VSIY01000004.1"/>
</dbReference>
<dbReference type="SUPFAM" id="SSF46689">
    <property type="entry name" value="Homeodomain-like"/>
    <property type="match status" value="1"/>
</dbReference>
<dbReference type="InterPro" id="IPR014036">
    <property type="entry name" value="DeoR-like_C"/>
</dbReference>
<keyword evidence="3" id="KW-1185">Reference proteome</keyword>
<evidence type="ECO:0000313" key="3">
    <source>
        <dbReference type="Proteomes" id="UP000322080"/>
    </source>
</evidence>
<dbReference type="InterPro" id="IPR000281">
    <property type="entry name" value="HTH_RpiR"/>
</dbReference>
<dbReference type="Gene3D" id="1.10.10.10">
    <property type="entry name" value="Winged helix-like DNA-binding domain superfamily/Winged helix DNA-binding domain"/>
    <property type="match status" value="1"/>
</dbReference>
<gene>
    <name evidence="2" type="ORF">FVF75_06640</name>
</gene>
<dbReference type="Pfam" id="PF00455">
    <property type="entry name" value="DeoRC"/>
    <property type="match status" value="1"/>
</dbReference>
<dbReference type="PANTHER" id="PTHR30363">
    <property type="entry name" value="HTH-TYPE TRANSCRIPTIONAL REGULATOR SRLR-RELATED"/>
    <property type="match status" value="1"/>
</dbReference>
<dbReference type="InterPro" id="IPR037171">
    <property type="entry name" value="NagB/RpiA_transferase-like"/>
</dbReference>
<dbReference type="AlphaFoldDB" id="A0A5D0RMP2"/>
<name>A0A5D0RMP2_9RHOB</name>
<dbReference type="Gene3D" id="3.40.50.1360">
    <property type="match status" value="1"/>
</dbReference>
<dbReference type="InterPro" id="IPR050313">
    <property type="entry name" value="Carb_Metab_HTH_regulators"/>
</dbReference>
<accession>A0A5D0RMP2</accession>
<dbReference type="SMART" id="SM01134">
    <property type="entry name" value="DeoRC"/>
    <property type="match status" value="1"/>
</dbReference>
<reference evidence="2 3" key="1">
    <citation type="submission" date="2019-08" db="EMBL/GenBank/DDBJ databases">
        <title>Identification of a novel species of the genus Boseongicola.</title>
        <authorList>
            <person name="Zhang X.-Q."/>
        </authorList>
    </citation>
    <scope>NUCLEOTIDE SEQUENCE [LARGE SCALE GENOMIC DNA]</scope>
    <source>
        <strain evidence="2 3">HY14</strain>
    </source>
</reference>
<organism evidence="2 3">
    <name type="scientific">Maritimibacter fusiformis</name>
    <dbReference type="NCBI Taxonomy" id="2603819"/>
    <lineage>
        <taxon>Bacteria</taxon>
        <taxon>Pseudomonadati</taxon>
        <taxon>Pseudomonadota</taxon>
        <taxon>Alphaproteobacteria</taxon>
        <taxon>Rhodobacterales</taxon>
        <taxon>Roseobacteraceae</taxon>
        <taxon>Maritimibacter</taxon>
    </lineage>
</organism>
<evidence type="ECO:0000259" key="1">
    <source>
        <dbReference type="PROSITE" id="PS51071"/>
    </source>
</evidence>
<feature type="domain" description="HTH rpiR-type" evidence="1">
    <location>
        <begin position="8"/>
        <end position="84"/>
    </location>
</feature>
<dbReference type="PANTHER" id="PTHR30363:SF44">
    <property type="entry name" value="AGA OPERON TRANSCRIPTIONAL REPRESSOR-RELATED"/>
    <property type="match status" value="1"/>
</dbReference>
<dbReference type="EMBL" id="VSIY01000004">
    <property type="protein sequence ID" value="TYB82389.1"/>
    <property type="molecule type" value="Genomic_DNA"/>
</dbReference>
<dbReference type="GO" id="GO:0003700">
    <property type="term" value="F:DNA-binding transcription factor activity"/>
    <property type="evidence" value="ECO:0007669"/>
    <property type="project" value="InterPro"/>
</dbReference>
<dbReference type="InterPro" id="IPR036388">
    <property type="entry name" value="WH-like_DNA-bd_sf"/>
</dbReference>
<dbReference type="InterPro" id="IPR009057">
    <property type="entry name" value="Homeodomain-like_sf"/>
</dbReference>